<protein>
    <submittedName>
        <fullName evidence="5">Iron-regulated protein A</fullName>
    </submittedName>
</protein>
<dbReference type="AlphaFoldDB" id="A0A0K1PEN7"/>
<keyword evidence="6" id="KW-1185">Reference proteome</keyword>
<feature type="chain" id="PRO_5005465408" evidence="3">
    <location>
        <begin position="24"/>
        <end position="380"/>
    </location>
</feature>
<evidence type="ECO:0000313" key="6">
    <source>
        <dbReference type="Proteomes" id="UP000055590"/>
    </source>
</evidence>
<evidence type="ECO:0000256" key="2">
    <source>
        <dbReference type="ARBA" id="ARBA00022729"/>
    </source>
</evidence>
<dbReference type="GO" id="GO:0030313">
    <property type="term" value="C:cell envelope"/>
    <property type="evidence" value="ECO:0007669"/>
    <property type="project" value="UniProtKB-SubCell"/>
</dbReference>
<feature type="domain" description="Imelysin-like" evidence="4">
    <location>
        <begin position="53"/>
        <end position="345"/>
    </location>
</feature>
<dbReference type="RefSeq" id="WP_050726229.1">
    <property type="nucleotide sequence ID" value="NZ_CP012332.1"/>
</dbReference>
<evidence type="ECO:0000259" key="4">
    <source>
        <dbReference type="Pfam" id="PF09375"/>
    </source>
</evidence>
<dbReference type="CDD" id="cd14659">
    <property type="entry name" value="Imelysin-like_IPPA"/>
    <property type="match status" value="1"/>
</dbReference>
<dbReference type="InterPro" id="IPR038352">
    <property type="entry name" value="Imelysin_sf"/>
</dbReference>
<evidence type="ECO:0000256" key="3">
    <source>
        <dbReference type="SAM" id="SignalP"/>
    </source>
</evidence>
<name>A0A0K1PEN7_9BACT</name>
<dbReference type="OrthoDB" id="8591749at2"/>
<evidence type="ECO:0000313" key="5">
    <source>
        <dbReference type="EMBL" id="AKU91998.1"/>
    </source>
</evidence>
<dbReference type="Pfam" id="PF09375">
    <property type="entry name" value="Peptidase_M75"/>
    <property type="match status" value="1"/>
</dbReference>
<dbReference type="InterPro" id="IPR034984">
    <property type="entry name" value="Imelysin-like_IPPA"/>
</dbReference>
<comment type="subcellular location">
    <subcellularLocation>
        <location evidence="1">Cell envelope</location>
    </subcellularLocation>
</comment>
<proteinExistence type="predicted"/>
<gene>
    <name evidence="5" type="ORF">AKJ08_2385</name>
</gene>
<evidence type="ECO:0000256" key="1">
    <source>
        <dbReference type="ARBA" id="ARBA00004196"/>
    </source>
</evidence>
<dbReference type="InterPro" id="IPR018976">
    <property type="entry name" value="Imelysin-like"/>
</dbReference>
<dbReference type="EMBL" id="CP012332">
    <property type="protein sequence ID" value="AKU91998.1"/>
    <property type="molecule type" value="Genomic_DNA"/>
</dbReference>
<dbReference type="STRING" id="1391653.AKJ08_2385"/>
<accession>A0A0K1PEN7</accession>
<sequence length="380" mass="40738">MNRRNLIALALLPFAALPFVALHGCGGGTDPGTTQEDLFDRREMLRSLGETVILPTYRDFASRSVTFADAARSFCGGPTEEGLAAARKAWSEARAPWKQSEAFAIGPAKEVPWRIAPKVDFWPVRPPSVDEVLAGSEPIDADALGRMGTVARGMPVAEYLLFAPKEATLETFLDADGGGRRCDYLVALAEDLSRSAALMVSAWSPDDGNWLGELADAGVSSQAFPTVEAAVAQVANQMVDLARTVVEGKIGKPMGKTTGGTPLPDFVESRFSGRAVDDMLDDLRGLQHLYEGLYAGVQGTGFADYVRSRRSSLDPEILLALSEATKAVQALPRPLEEHLDDRGGELTRAYRATKAVYRILGVDMASALGLSVSFTDNDGD</sequence>
<dbReference type="Proteomes" id="UP000055590">
    <property type="component" value="Chromosome"/>
</dbReference>
<organism evidence="5 6">
    <name type="scientific">Vulgatibacter incomptus</name>
    <dbReference type="NCBI Taxonomy" id="1391653"/>
    <lineage>
        <taxon>Bacteria</taxon>
        <taxon>Pseudomonadati</taxon>
        <taxon>Myxococcota</taxon>
        <taxon>Myxococcia</taxon>
        <taxon>Myxococcales</taxon>
        <taxon>Cystobacterineae</taxon>
        <taxon>Vulgatibacteraceae</taxon>
        <taxon>Vulgatibacter</taxon>
    </lineage>
</organism>
<keyword evidence="2 3" id="KW-0732">Signal</keyword>
<reference evidence="5 6" key="1">
    <citation type="submission" date="2015-08" db="EMBL/GenBank/DDBJ databases">
        <authorList>
            <person name="Babu N.S."/>
            <person name="Beckwith C.J."/>
            <person name="Beseler K.G."/>
            <person name="Brison A."/>
            <person name="Carone J.V."/>
            <person name="Caskin T.P."/>
            <person name="Diamond M."/>
            <person name="Durham M.E."/>
            <person name="Foxe J.M."/>
            <person name="Go M."/>
            <person name="Henderson B.A."/>
            <person name="Jones I.B."/>
            <person name="McGettigan J.A."/>
            <person name="Micheletti S.J."/>
            <person name="Nasrallah M.E."/>
            <person name="Ortiz D."/>
            <person name="Piller C.R."/>
            <person name="Privatt S.R."/>
            <person name="Schneider S.L."/>
            <person name="Sharp S."/>
            <person name="Smith T.C."/>
            <person name="Stanton J.D."/>
            <person name="Ullery H.E."/>
            <person name="Wilson R.J."/>
            <person name="Serrano M.G."/>
            <person name="Buck G."/>
            <person name="Lee V."/>
            <person name="Wang Y."/>
            <person name="Carvalho R."/>
            <person name="Voegtly L."/>
            <person name="Shi R."/>
            <person name="Duckworth R."/>
            <person name="Johnson A."/>
            <person name="Loviza R."/>
            <person name="Walstead R."/>
            <person name="Shah Z."/>
            <person name="Kiflezghi M."/>
            <person name="Wade K."/>
            <person name="Ball S.L."/>
            <person name="Bradley K.W."/>
            <person name="Asai D.J."/>
            <person name="Bowman C.A."/>
            <person name="Russell D.A."/>
            <person name="Pope W.H."/>
            <person name="Jacobs-Sera D."/>
            <person name="Hendrix R.W."/>
            <person name="Hatfull G.F."/>
        </authorList>
    </citation>
    <scope>NUCLEOTIDE SEQUENCE [LARGE SCALE GENOMIC DNA]</scope>
    <source>
        <strain evidence="5 6">DSM 27710</strain>
    </source>
</reference>
<feature type="signal peptide" evidence="3">
    <location>
        <begin position="1"/>
        <end position="23"/>
    </location>
</feature>
<dbReference type="KEGG" id="vin:AKJ08_2385"/>
<dbReference type="Gene3D" id="1.20.1420.20">
    <property type="entry name" value="M75 peptidase, HXXE motif"/>
    <property type="match status" value="1"/>
</dbReference>